<reference evidence="9 10" key="1">
    <citation type="journal article" date="2015" name="Nature">
        <title>rRNA introns, odd ribosomes, and small enigmatic genomes across a large radiation of phyla.</title>
        <authorList>
            <person name="Brown C.T."/>
            <person name="Hug L.A."/>
            <person name="Thomas B.C."/>
            <person name="Sharon I."/>
            <person name="Castelle C.J."/>
            <person name="Singh A."/>
            <person name="Wilkins M.J."/>
            <person name="Williams K.H."/>
            <person name="Banfield J.F."/>
        </authorList>
    </citation>
    <scope>NUCLEOTIDE SEQUENCE [LARGE SCALE GENOMIC DNA]</scope>
</reference>
<dbReference type="HAMAP" id="MF_00017">
    <property type="entry name" value="RecR"/>
    <property type="match status" value="1"/>
</dbReference>
<dbReference type="GO" id="GO:0006281">
    <property type="term" value="P:DNA repair"/>
    <property type="evidence" value="ECO:0007669"/>
    <property type="project" value="UniProtKB-UniRule"/>
</dbReference>
<protein>
    <recommendedName>
        <fullName evidence="7">Recombination protein RecR</fullName>
    </recommendedName>
</protein>
<dbReference type="STRING" id="1618671.UY67_C0020G0015"/>
<dbReference type="PROSITE" id="PS50880">
    <property type="entry name" value="TOPRIM"/>
    <property type="match status" value="1"/>
</dbReference>
<feature type="domain" description="Toprim" evidence="8">
    <location>
        <begin position="95"/>
        <end position="198"/>
    </location>
</feature>
<dbReference type="GO" id="GO:0006310">
    <property type="term" value="P:DNA recombination"/>
    <property type="evidence" value="ECO:0007669"/>
    <property type="project" value="UniProtKB-UniRule"/>
</dbReference>
<dbReference type="EMBL" id="LCQW01000020">
    <property type="protein sequence ID" value="KKW23621.1"/>
    <property type="molecule type" value="Genomic_DNA"/>
</dbReference>
<dbReference type="Pfam" id="PF13662">
    <property type="entry name" value="Toprim_4"/>
    <property type="match status" value="1"/>
</dbReference>
<sequence length="219" mass="24082">MDSIERLVALFERFPGIGPRQAGRFVQFLLRSSPAIRRELIDAVQELSGGVHQCKQCMRWHTGLPAKASATEGDEAKATGIFICNICSNPQRDTQMLAVVASDTDLAALERSGTYRGYYFVLGGTISLASEKMSGLRIKQLLDSIPIREKNGLKEVILAFPANPEGDATAIRVREELIKMIDLRNQSLKITSLGRGLSTGSELEYADPDTLRSAIDNRK</sequence>
<dbReference type="InterPro" id="IPR006171">
    <property type="entry name" value="TOPRIM_dom"/>
</dbReference>
<name>A0A0G1WY17_9BACT</name>
<comment type="caution">
    <text evidence="9">The sequence shown here is derived from an EMBL/GenBank/DDBJ whole genome shotgun (WGS) entry which is preliminary data.</text>
</comment>
<dbReference type="GO" id="GO:0003677">
    <property type="term" value="F:DNA binding"/>
    <property type="evidence" value="ECO:0007669"/>
    <property type="project" value="UniProtKB-UniRule"/>
</dbReference>
<dbReference type="InterPro" id="IPR023627">
    <property type="entry name" value="Rcmb_RecR"/>
</dbReference>
<dbReference type="Gene3D" id="3.40.1360.10">
    <property type="match status" value="1"/>
</dbReference>
<proteinExistence type="inferred from homology"/>
<gene>
    <name evidence="7" type="primary">recR</name>
    <name evidence="9" type="ORF">UY67_C0020G0015</name>
</gene>
<keyword evidence="3 7" id="KW-0863">Zinc-finger</keyword>
<dbReference type="Pfam" id="PF21175">
    <property type="entry name" value="RecR_C"/>
    <property type="match status" value="1"/>
</dbReference>
<dbReference type="Proteomes" id="UP000034273">
    <property type="component" value="Unassembled WGS sequence"/>
</dbReference>
<dbReference type="SUPFAM" id="SSF111304">
    <property type="entry name" value="Recombination protein RecR"/>
    <property type="match status" value="1"/>
</dbReference>
<evidence type="ECO:0000256" key="1">
    <source>
        <dbReference type="ARBA" id="ARBA00022723"/>
    </source>
</evidence>
<comment type="function">
    <text evidence="7">May play a role in DNA repair. It seems to be involved in an RecBC-independent recombinational process of DNA repair. It may act with RecF and RecO.</text>
</comment>
<dbReference type="GO" id="GO:0008270">
    <property type="term" value="F:zinc ion binding"/>
    <property type="evidence" value="ECO:0007669"/>
    <property type="project" value="UniProtKB-KW"/>
</dbReference>
<keyword evidence="2 7" id="KW-0227">DNA damage</keyword>
<dbReference type="PANTHER" id="PTHR30446">
    <property type="entry name" value="RECOMBINATION PROTEIN RECR"/>
    <property type="match status" value="1"/>
</dbReference>
<evidence type="ECO:0000313" key="10">
    <source>
        <dbReference type="Proteomes" id="UP000034273"/>
    </source>
</evidence>
<comment type="similarity">
    <text evidence="7">Belongs to the RecR family.</text>
</comment>
<keyword evidence="6 7" id="KW-0234">DNA repair</keyword>
<keyword evidence="4 7" id="KW-0862">Zinc</keyword>
<evidence type="ECO:0000256" key="2">
    <source>
        <dbReference type="ARBA" id="ARBA00022763"/>
    </source>
</evidence>
<dbReference type="Gene3D" id="1.10.8.420">
    <property type="entry name" value="RecR Domain 1"/>
    <property type="match status" value="1"/>
</dbReference>
<organism evidence="9 10">
    <name type="scientific">Candidatus Kaiserbacteria bacterium GW2011_GWA2_52_12</name>
    <dbReference type="NCBI Taxonomy" id="1618671"/>
    <lineage>
        <taxon>Bacteria</taxon>
        <taxon>Candidatus Kaiseribacteriota</taxon>
    </lineage>
</organism>
<evidence type="ECO:0000256" key="5">
    <source>
        <dbReference type="ARBA" id="ARBA00023172"/>
    </source>
</evidence>
<dbReference type="AlphaFoldDB" id="A0A0G1WY17"/>
<accession>A0A0G1WY17</accession>
<evidence type="ECO:0000313" key="9">
    <source>
        <dbReference type="EMBL" id="KKW23621.1"/>
    </source>
</evidence>
<dbReference type="InterPro" id="IPR000093">
    <property type="entry name" value="DNA_Rcmb_RecR"/>
</dbReference>
<comment type="caution">
    <text evidence="7">Lacks conserved residue(s) required for the propagation of feature annotation.</text>
</comment>
<keyword evidence="5 7" id="KW-0233">DNA recombination</keyword>
<evidence type="ECO:0000256" key="6">
    <source>
        <dbReference type="ARBA" id="ARBA00023204"/>
    </source>
</evidence>
<evidence type="ECO:0000256" key="3">
    <source>
        <dbReference type="ARBA" id="ARBA00022771"/>
    </source>
</evidence>
<keyword evidence="1 7" id="KW-0479">Metal-binding</keyword>
<dbReference type="PANTHER" id="PTHR30446:SF0">
    <property type="entry name" value="RECOMBINATION PROTEIN RECR"/>
    <property type="match status" value="1"/>
</dbReference>
<evidence type="ECO:0000256" key="4">
    <source>
        <dbReference type="ARBA" id="ARBA00022833"/>
    </source>
</evidence>
<evidence type="ECO:0000256" key="7">
    <source>
        <dbReference type="HAMAP-Rule" id="MF_00017"/>
    </source>
</evidence>
<evidence type="ECO:0000259" key="8">
    <source>
        <dbReference type="PROSITE" id="PS50880"/>
    </source>
</evidence>